<feature type="compositionally biased region" description="Polar residues" evidence="1">
    <location>
        <begin position="68"/>
        <end position="90"/>
    </location>
</feature>
<feature type="region of interest" description="Disordered" evidence="1">
    <location>
        <begin position="201"/>
        <end position="259"/>
    </location>
</feature>
<sequence length="764" mass="87095">MSKKRKRDLNEKLRAREEKIITKAETDDVLDYKRKTRDDYRDKVVKEENRFQDKIHEKISKRADINSEIKTSNKSKNAIKRNLQSNSFETDSGMKPIVESPEKNQSIEVNSDAYRVFENTASKETHRNIEVGNTNNGLNIQSVNVNKRKHSKKLVSDFAETEVAKSDYQTEVKENRIYDPLAKDQDGDVVIDRYDNDFRDSDVSYEPLGNKKSKLYEKQKRSLKRKNYSDKLFTRKGTDKKKEDNTKASKTGKEAIKDREKKNQLYKRYNKETIVGGSVIGAAKLGEVTGTYLSSGSDENASVEAAEKGLGSSSKLIHCVKNYSDKRKSKKLYDLEKSDRKIQSRKSKLEFRKSMDEVKKTDQYKKANAYKKFQKKKQMKSAIYKQNKTRIRDRVKKTLMDTFKVSKDFIIRKTKVAAIVVAAIIIFGTFVFNFASMTMGGFANSTSSILTTSYLSRPNVLTEINQSFSNKENDLYSELENIEKNNPGYDEYIINKNGDIGHNVHELLSYITSRCGEVKSLSEVSNILDDLFKTMYHVDYKEEIEIRYKTVTETYTDEEGNEHTESHEEPYEYRKLIVTLNKREMDSVIREVFRDYPDNLKHYEALFLAQGNMGEMFGNTNLITENGGIGGGKEYEASSDVQKKIVNAAYITPSPGAGWCAMWVSQVYQNAGLGYIGGNANDMYRNHTFTSDRSKLKVGMLVAVESSSSGGQAGLTYGHVGIYIGDGKVMDNIGVVRVTTLDDWIATFCKHHPVGFGFPPNVNR</sequence>
<dbReference type="InterPro" id="IPR038765">
    <property type="entry name" value="Papain-like_cys_pep_sf"/>
</dbReference>
<comment type="caution">
    <text evidence="3">The sequence shown here is derived from an EMBL/GenBank/DDBJ whole genome shotgun (WGS) entry which is preliminary data.</text>
</comment>
<dbReference type="EMBL" id="LRPX01000008">
    <property type="protein sequence ID" value="KXA16617.1"/>
    <property type="molecule type" value="Genomic_DNA"/>
</dbReference>
<keyword evidence="2" id="KW-1133">Transmembrane helix</keyword>
<organism evidence="3 4">
    <name type="scientific">Fusobacterium equinum</name>
    <dbReference type="NCBI Taxonomy" id="134605"/>
    <lineage>
        <taxon>Bacteria</taxon>
        <taxon>Fusobacteriati</taxon>
        <taxon>Fusobacteriota</taxon>
        <taxon>Fusobacteriia</taxon>
        <taxon>Fusobacteriales</taxon>
        <taxon>Fusobacteriaceae</taxon>
        <taxon>Fusobacterium</taxon>
    </lineage>
</organism>
<reference evidence="4" key="1">
    <citation type="submission" date="2016-01" db="EMBL/GenBank/DDBJ databases">
        <authorList>
            <person name="Mitreva M."/>
            <person name="Pepin K.H."/>
            <person name="Mihindukulasuriya K.A."/>
            <person name="Fulton R."/>
            <person name="Fronick C."/>
            <person name="O'Laughlin M."/>
            <person name="Miner T."/>
            <person name="Herter B."/>
            <person name="Rosa B.A."/>
            <person name="Cordes M."/>
            <person name="Tomlinson C."/>
            <person name="Wollam A."/>
            <person name="Palsikar V.B."/>
            <person name="Mardis E.R."/>
            <person name="Wilson R.K."/>
        </authorList>
    </citation>
    <scope>NUCLEOTIDE SEQUENCE [LARGE SCALE GENOMIC DNA]</scope>
    <source>
        <strain evidence="4">CMW8396</strain>
    </source>
</reference>
<dbReference type="SUPFAM" id="SSF54001">
    <property type="entry name" value="Cysteine proteinases"/>
    <property type="match status" value="1"/>
</dbReference>
<proteinExistence type="predicted"/>
<dbReference type="NCBIfam" id="NF045974">
    <property type="entry name" value="conju_CD1108"/>
    <property type="match status" value="1"/>
</dbReference>
<dbReference type="Gene3D" id="3.90.1720.10">
    <property type="entry name" value="endopeptidase domain like (from Nostoc punctiforme)"/>
    <property type="match status" value="1"/>
</dbReference>
<evidence type="ECO:0000256" key="1">
    <source>
        <dbReference type="SAM" id="MobiDB-lite"/>
    </source>
</evidence>
<evidence type="ECO:0008006" key="5">
    <source>
        <dbReference type="Google" id="ProtNLM"/>
    </source>
</evidence>
<feature type="transmembrane region" description="Helical" evidence="2">
    <location>
        <begin position="416"/>
        <end position="435"/>
    </location>
</feature>
<gene>
    <name evidence="3" type="ORF">HMPREF3206_00387</name>
</gene>
<evidence type="ECO:0000313" key="4">
    <source>
        <dbReference type="Proteomes" id="UP000070617"/>
    </source>
</evidence>
<evidence type="ECO:0000313" key="3">
    <source>
        <dbReference type="EMBL" id="KXA16617.1"/>
    </source>
</evidence>
<dbReference type="AlphaFoldDB" id="A0A133NK33"/>
<evidence type="ECO:0000256" key="2">
    <source>
        <dbReference type="SAM" id="Phobius"/>
    </source>
</evidence>
<feature type="region of interest" description="Disordered" evidence="1">
    <location>
        <begin position="66"/>
        <end position="104"/>
    </location>
</feature>
<protein>
    <recommendedName>
        <fullName evidence="5">NlpC/P60 family protein</fullName>
    </recommendedName>
</protein>
<dbReference type="Proteomes" id="UP000070617">
    <property type="component" value="Unassembled WGS sequence"/>
</dbReference>
<keyword evidence="2" id="KW-0812">Transmembrane</keyword>
<accession>A0A133NK33</accession>
<dbReference type="STRING" id="134605.HMPREF3206_00387"/>
<name>A0A133NK33_9FUSO</name>
<keyword evidence="2" id="KW-0472">Membrane</keyword>
<dbReference type="PATRIC" id="fig|134605.3.peg.387"/>
<feature type="compositionally biased region" description="Basic and acidic residues" evidence="1">
    <location>
        <begin position="227"/>
        <end position="259"/>
    </location>
</feature>
<keyword evidence="4" id="KW-1185">Reference proteome</keyword>